<dbReference type="Pfam" id="PF03959">
    <property type="entry name" value="FSH1"/>
    <property type="match status" value="1"/>
</dbReference>
<dbReference type="PANTHER" id="PTHR48070:SF3">
    <property type="entry name" value="ESTERASE DBAE-RELATED"/>
    <property type="match status" value="1"/>
</dbReference>
<dbReference type="Gene3D" id="3.40.50.1820">
    <property type="entry name" value="alpha/beta hydrolase"/>
    <property type="match status" value="1"/>
</dbReference>
<accession>A0A8K0SCE0</accession>
<feature type="domain" description="Serine hydrolase" evidence="3">
    <location>
        <begin position="3"/>
        <end position="193"/>
    </location>
</feature>
<dbReference type="GO" id="GO:0005737">
    <property type="term" value="C:cytoplasm"/>
    <property type="evidence" value="ECO:0007669"/>
    <property type="project" value="TreeGrafter"/>
</dbReference>
<dbReference type="GO" id="GO:0044550">
    <property type="term" value="P:secondary metabolite biosynthetic process"/>
    <property type="evidence" value="ECO:0007669"/>
    <property type="project" value="TreeGrafter"/>
</dbReference>
<dbReference type="AlphaFoldDB" id="A0A8K0SCE0"/>
<dbReference type="InterPro" id="IPR005645">
    <property type="entry name" value="FSH-like_dom"/>
</dbReference>
<gene>
    <name evidence="4" type="ORF">B0I35DRAFT_365550</name>
</gene>
<comment type="similarity">
    <text evidence="1">Belongs to the LovG family.</text>
</comment>
<dbReference type="Proteomes" id="UP000813444">
    <property type="component" value="Unassembled WGS sequence"/>
</dbReference>
<protein>
    <submittedName>
        <fullName evidence="4">Serine hydrolase FSH</fullName>
    </submittedName>
</protein>
<dbReference type="GO" id="GO:0016787">
    <property type="term" value="F:hydrolase activity"/>
    <property type="evidence" value="ECO:0007669"/>
    <property type="project" value="UniProtKB-KW"/>
</dbReference>
<evidence type="ECO:0000313" key="4">
    <source>
        <dbReference type="EMBL" id="KAH7303087.1"/>
    </source>
</evidence>
<dbReference type="PANTHER" id="PTHR48070">
    <property type="entry name" value="ESTERASE OVCA2"/>
    <property type="match status" value="1"/>
</dbReference>
<evidence type="ECO:0000313" key="5">
    <source>
        <dbReference type="Proteomes" id="UP000813444"/>
    </source>
</evidence>
<dbReference type="InterPro" id="IPR029058">
    <property type="entry name" value="AB_hydrolase_fold"/>
</dbReference>
<dbReference type="InterPro" id="IPR050593">
    <property type="entry name" value="LovG"/>
</dbReference>
<sequence length="209" mass="23240">MLPRVLCFHGAGSSGAIYRVQGRSIFQQLKDQFTFVFLDAPFPSDPGPGIRPVFESSGPFYSWHIPDKDNTDHLLRQITDQVQDSKGGPIVGIFAFSQGARMATGLLMYLQSNPEVELARLLDIRFMMLNSGIWPPIMLDEATSSALPGIASTHVMGKRDPWRGQSMKLYALFDVDKANMIHFEGGHQIPVGAADSRRIIDVVRKMFEA</sequence>
<evidence type="ECO:0000259" key="3">
    <source>
        <dbReference type="Pfam" id="PF03959"/>
    </source>
</evidence>
<keyword evidence="2 4" id="KW-0378">Hydrolase</keyword>
<proteinExistence type="inferred from homology"/>
<dbReference type="SUPFAM" id="SSF53474">
    <property type="entry name" value="alpha/beta-Hydrolases"/>
    <property type="match status" value="1"/>
</dbReference>
<evidence type="ECO:0000256" key="1">
    <source>
        <dbReference type="ARBA" id="ARBA00005863"/>
    </source>
</evidence>
<comment type="caution">
    <text evidence="4">The sequence shown here is derived from an EMBL/GenBank/DDBJ whole genome shotgun (WGS) entry which is preliminary data.</text>
</comment>
<reference evidence="4" key="1">
    <citation type="journal article" date="2021" name="Nat. Commun.">
        <title>Genetic determinants of endophytism in the Arabidopsis root mycobiome.</title>
        <authorList>
            <person name="Mesny F."/>
            <person name="Miyauchi S."/>
            <person name="Thiergart T."/>
            <person name="Pickel B."/>
            <person name="Atanasova L."/>
            <person name="Karlsson M."/>
            <person name="Huettel B."/>
            <person name="Barry K.W."/>
            <person name="Haridas S."/>
            <person name="Chen C."/>
            <person name="Bauer D."/>
            <person name="Andreopoulos W."/>
            <person name="Pangilinan J."/>
            <person name="LaButti K."/>
            <person name="Riley R."/>
            <person name="Lipzen A."/>
            <person name="Clum A."/>
            <person name="Drula E."/>
            <person name="Henrissat B."/>
            <person name="Kohler A."/>
            <person name="Grigoriev I.V."/>
            <person name="Martin F.M."/>
            <person name="Hacquard S."/>
        </authorList>
    </citation>
    <scope>NUCLEOTIDE SEQUENCE</scope>
    <source>
        <strain evidence="4">MPI-CAGE-CH-0235</strain>
    </source>
</reference>
<evidence type="ECO:0000256" key="2">
    <source>
        <dbReference type="ARBA" id="ARBA00022801"/>
    </source>
</evidence>
<keyword evidence="5" id="KW-1185">Reference proteome</keyword>
<dbReference type="EMBL" id="JAGPNK010000040">
    <property type="protein sequence ID" value="KAH7303087.1"/>
    <property type="molecule type" value="Genomic_DNA"/>
</dbReference>
<name>A0A8K0SCE0_9HYPO</name>
<dbReference type="OrthoDB" id="414698at2759"/>
<organism evidence="4 5">
    <name type="scientific">Stachybotrys elegans</name>
    <dbReference type="NCBI Taxonomy" id="80388"/>
    <lineage>
        <taxon>Eukaryota</taxon>
        <taxon>Fungi</taxon>
        <taxon>Dikarya</taxon>
        <taxon>Ascomycota</taxon>
        <taxon>Pezizomycotina</taxon>
        <taxon>Sordariomycetes</taxon>
        <taxon>Hypocreomycetidae</taxon>
        <taxon>Hypocreales</taxon>
        <taxon>Stachybotryaceae</taxon>
        <taxon>Stachybotrys</taxon>
    </lineage>
</organism>
<dbReference type="GO" id="GO:0005634">
    <property type="term" value="C:nucleus"/>
    <property type="evidence" value="ECO:0007669"/>
    <property type="project" value="TreeGrafter"/>
</dbReference>